<gene>
    <name evidence="2" type="ORF">PENTCL1PPCAC_17800</name>
</gene>
<evidence type="ECO:0000256" key="1">
    <source>
        <dbReference type="SAM" id="MobiDB-lite"/>
    </source>
</evidence>
<feature type="compositionally biased region" description="Polar residues" evidence="1">
    <location>
        <begin position="778"/>
        <end position="797"/>
    </location>
</feature>
<dbReference type="Proteomes" id="UP001432027">
    <property type="component" value="Unassembled WGS sequence"/>
</dbReference>
<evidence type="ECO:0000313" key="2">
    <source>
        <dbReference type="EMBL" id="GMS95625.1"/>
    </source>
</evidence>
<dbReference type="EMBL" id="BTSX01000004">
    <property type="protein sequence ID" value="GMS95625.1"/>
    <property type="molecule type" value="Genomic_DNA"/>
</dbReference>
<feature type="compositionally biased region" description="Basic and acidic residues" evidence="1">
    <location>
        <begin position="465"/>
        <end position="481"/>
    </location>
</feature>
<accession>A0AAV5TMX3</accession>
<feature type="compositionally biased region" description="Polar residues" evidence="1">
    <location>
        <begin position="546"/>
        <end position="559"/>
    </location>
</feature>
<proteinExistence type="predicted"/>
<dbReference type="AlphaFoldDB" id="A0AAV5TMX3"/>
<feature type="compositionally biased region" description="Basic and acidic residues" evidence="1">
    <location>
        <begin position="747"/>
        <end position="760"/>
    </location>
</feature>
<name>A0AAV5TMX3_9BILA</name>
<organism evidence="2 3">
    <name type="scientific">Pristionchus entomophagus</name>
    <dbReference type="NCBI Taxonomy" id="358040"/>
    <lineage>
        <taxon>Eukaryota</taxon>
        <taxon>Metazoa</taxon>
        <taxon>Ecdysozoa</taxon>
        <taxon>Nematoda</taxon>
        <taxon>Chromadorea</taxon>
        <taxon>Rhabditida</taxon>
        <taxon>Rhabditina</taxon>
        <taxon>Diplogasteromorpha</taxon>
        <taxon>Diplogasteroidea</taxon>
        <taxon>Neodiplogasteridae</taxon>
        <taxon>Pristionchus</taxon>
    </lineage>
</organism>
<feature type="compositionally biased region" description="Gly residues" evidence="1">
    <location>
        <begin position="512"/>
        <end position="524"/>
    </location>
</feature>
<comment type="caution">
    <text evidence="2">The sequence shown here is derived from an EMBL/GenBank/DDBJ whole genome shotgun (WGS) entry which is preliminary data.</text>
</comment>
<sequence length="915" mass="104206">MFPNHGQGFLWDRINVLNNEAHAFIFVPESKKLFHVAISTKEVDKNSLHPPDWIQWKEVGERDATKPIPLMGVSKMNGNEDKGLVRPEFEQETTFRSPLLFPDRPDLVEFVGNRNGWSPYVGVVECDDDAEIKRGVHCIGYIVREYSKTESAFKVNSMKMKYPEGFGSDKERLAFEGLAKEIELAREEAIIMASKGKTRGYDSQVIPVRKNLDDDNIGGFDNYGESAQVLRSDINRPSWNKNKSKDKLKDIMIKSQFAKENRFHQFIVYKKHKSRGFVGWTPLIGSVIILSESHKSSDQCVAIGQTINTRVEYNKRTDEFAVESIVDIEKGPLIDFKIVTKPKGDNELLFRCLTLDLANYKPLDTLYKRKKCGVIHHPKLSQVLVLEEEAMKEEWKDKQVTAILLHYEGIENDTPNKIRLVLERIEKVFDGGFTSQEKIPIFSGKPDLVETDDEDDDEEEETENDVNKKEVNRGKMEDRGGPKSAFAFSNNGFGYGGGFNLSNDNGSSDRGGYSGNERGGGRGRGNGEGRGGRGGVGGGGGGGGWNNQRMSHNRSSPIQYPQEGHGFGTAPERKMPPMVDRGIVVAYSKRTSIFYMKTSELVEYDGDAKLRDIKLGDSAEFELEPLSSGAQFKYQVVRGSLNWIPDIFNLKIWCHEDEVYIRVRGCLTPQGDIFECEHVSDVRLNSSQPTLKLYNFECVEKSQVKIGHYYDVWVKFSSDDLKWEFACIDQSTDSFVLEEEDEIDRLKRENKEKERSESRKGSSRSGDDGWETIDDQYSMRSGHSRSNQYSSKGTEYSDNSRNRDTKFSIPSRHVSKAPSVISSSTQLTSTTMTSEKEMKNLRKEYEKVKRMLTNLWEYKNVQKYVKQENFFMYETIDEWMGEQAEIVHTAANFSSELALFAWLFLHGNVDCKELK</sequence>
<protein>
    <submittedName>
        <fullName evidence="2">Uncharacterized protein</fullName>
    </submittedName>
</protein>
<feature type="region of interest" description="Disordered" evidence="1">
    <location>
        <begin position="506"/>
        <end position="574"/>
    </location>
</feature>
<evidence type="ECO:0000313" key="3">
    <source>
        <dbReference type="Proteomes" id="UP001432027"/>
    </source>
</evidence>
<feature type="region of interest" description="Disordered" evidence="1">
    <location>
        <begin position="747"/>
        <end position="836"/>
    </location>
</feature>
<reference evidence="2" key="1">
    <citation type="submission" date="2023-10" db="EMBL/GenBank/DDBJ databases">
        <title>Genome assembly of Pristionchus species.</title>
        <authorList>
            <person name="Yoshida K."/>
            <person name="Sommer R.J."/>
        </authorList>
    </citation>
    <scope>NUCLEOTIDE SEQUENCE</scope>
    <source>
        <strain evidence="2">RS0144</strain>
    </source>
</reference>
<feature type="compositionally biased region" description="Gly residues" evidence="1">
    <location>
        <begin position="532"/>
        <end position="545"/>
    </location>
</feature>
<feature type="compositionally biased region" description="Acidic residues" evidence="1">
    <location>
        <begin position="449"/>
        <end position="464"/>
    </location>
</feature>
<keyword evidence="3" id="KW-1185">Reference proteome</keyword>
<feature type="compositionally biased region" description="Low complexity" evidence="1">
    <location>
        <begin position="822"/>
        <end position="833"/>
    </location>
</feature>
<feature type="region of interest" description="Disordered" evidence="1">
    <location>
        <begin position="440"/>
        <end position="483"/>
    </location>
</feature>